<keyword evidence="1" id="KW-1133">Transmembrane helix</keyword>
<gene>
    <name evidence="2" type="ORF">CEV34_2090</name>
</gene>
<dbReference type="EMBL" id="NNRM01000017">
    <property type="protein sequence ID" value="OYR27702.1"/>
    <property type="molecule type" value="Genomic_DNA"/>
</dbReference>
<dbReference type="AlphaFoldDB" id="A0A256GKQ3"/>
<evidence type="ECO:0000313" key="2">
    <source>
        <dbReference type="EMBL" id="OYR27702.1"/>
    </source>
</evidence>
<protein>
    <submittedName>
        <fullName evidence="2">Uncharacterized protein</fullName>
    </submittedName>
</protein>
<dbReference type="Proteomes" id="UP000216188">
    <property type="component" value="Unassembled WGS sequence"/>
</dbReference>
<keyword evidence="3" id="KW-1185">Reference proteome</keyword>
<proteinExistence type="predicted"/>
<sequence>MPEEIMPETPYDWSGKQPEKRSRQKRMMVIAAATMIALLFTLAVVDAILILVD</sequence>
<keyword evidence="1" id="KW-0812">Transmembrane</keyword>
<keyword evidence="1" id="KW-0472">Membrane</keyword>
<reference evidence="2 3" key="1">
    <citation type="submission" date="2017-07" db="EMBL/GenBank/DDBJ databases">
        <title>Phylogenetic study on the rhizospheric bacterium Ochrobactrum sp. A44.</title>
        <authorList>
            <person name="Krzyzanowska D.M."/>
            <person name="Ossowicki A."/>
            <person name="Rajewska M."/>
            <person name="Maciag T."/>
            <person name="Kaczynski Z."/>
            <person name="Czerwicka M."/>
            <person name="Jafra S."/>
        </authorList>
    </citation>
    <scope>NUCLEOTIDE SEQUENCE [LARGE SCALE GENOMIC DNA]</scope>
    <source>
        <strain evidence="2 3">CCUG 30717</strain>
    </source>
</reference>
<comment type="caution">
    <text evidence="2">The sequence shown here is derived from an EMBL/GenBank/DDBJ whole genome shotgun (WGS) entry which is preliminary data.</text>
</comment>
<feature type="transmembrane region" description="Helical" evidence="1">
    <location>
        <begin position="29"/>
        <end position="52"/>
    </location>
</feature>
<organism evidence="2 3">
    <name type="scientific">Brucella pseudogrignonensis</name>
    <dbReference type="NCBI Taxonomy" id="419475"/>
    <lineage>
        <taxon>Bacteria</taxon>
        <taxon>Pseudomonadati</taxon>
        <taxon>Pseudomonadota</taxon>
        <taxon>Alphaproteobacteria</taxon>
        <taxon>Hyphomicrobiales</taxon>
        <taxon>Brucellaceae</taxon>
        <taxon>Brucella/Ochrobactrum group</taxon>
        <taxon>Brucella</taxon>
    </lineage>
</organism>
<evidence type="ECO:0000256" key="1">
    <source>
        <dbReference type="SAM" id="Phobius"/>
    </source>
</evidence>
<accession>A0A256GKQ3</accession>
<name>A0A256GKQ3_9HYPH</name>
<evidence type="ECO:0000313" key="3">
    <source>
        <dbReference type="Proteomes" id="UP000216188"/>
    </source>
</evidence>